<dbReference type="AlphaFoldDB" id="A0AAV1CD08"/>
<protein>
    <submittedName>
        <fullName evidence="3">OLC1v1028680C1</fullName>
    </submittedName>
</protein>
<keyword evidence="2" id="KW-0472">Membrane</keyword>
<sequence length="385" mass="43444">MIKAINLLNTMPRRPPLHTIGASILAIIHNSCTRANNVNGPLRLLTKRATELLNSSLLQLVCTILYQWLAILFMADDYILAFEDAVEKIFPLSNRLFDGIDRLVYDAECLPSKFDDAMDTLTLPKFVRIFSPFLANCLIISSWLISCLISTLTLLGVLKSSSNNKKEEKNNDVNIKNIIMVDHHADSSLSSKNNIPSRNYSGRVDISRDNANSDFDIHRDHDHFPCVETTSFTYPHHQDSIRDVPYYDKQGMVAHCDKLESFVECNHQYPNNVSPNDDGIKCSYKEILEKKDGVDLNHPKSVSSNGMKCSYKEVLEKGSKQEEEEEDTGSPAGSTISHEEKISEGGREKDIEGKKINNDNSSATQFSFNLNDPILELYEASWHLK</sequence>
<dbReference type="Proteomes" id="UP001161247">
    <property type="component" value="Chromosome 2"/>
</dbReference>
<dbReference type="PANTHER" id="PTHR37710">
    <property type="entry name" value="TRANSMEMBRANE PROTEIN"/>
    <property type="match status" value="1"/>
</dbReference>
<keyword evidence="2" id="KW-1133">Transmembrane helix</keyword>
<evidence type="ECO:0000313" key="3">
    <source>
        <dbReference type="EMBL" id="CAI9093231.1"/>
    </source>
</evidence>
<evidence type="ECO:0000256" key="1">
    <source>
        <dbReference type="SAM" id="MobiDB-lite"/>
    </source>
</evidence>
<name>A0AAV1CD08_OLDCO</name>
<dbReference type="EMBL" id="OX459119">
    <property type="protein sequence ID" value="CAI9093231.1"/>
    <property type="molecule type" value="Genomic_DNA"/>
</dbReference>
<feature type="transmembrane region" description="Helical" evidence="2">
    <location>
        <begin position="133"/>
        <end position="158"/>
    </location>
</feature>
<proteinExistence type="predicted"/>
<keyword evidence="2" id="KW-0812">Transmembrane</keyword>
<evidence type="ECO:0000256" key="2">
    <source>
        <dbReference type="SAM" id="Phobius"/>
    </source>
</evidence>
<feature type="region of interest" description="Disordered" evidence="1">
    <location>
        <begin position="315"/>
        <end position="366"/>
    </location>
</feature>
<gene>
    <name evidence="3" type="ORF">OLC1_LOCUS4698</name>
</gene>
<organism evidence="3 4">
    <name type="scientific">Oldenlandia corymbosa var. corymbosa</name>
    <dbReference type="NCBI Taxonomy" id="529605"/>
    <lineage>
        <taxon>Eukaryota</taxon>
        <taxon>Viridiplantae</taxon>
        <taxon>Streptophyta</taxon>
        <taxon>Embryophyta</taxon>
        <taxon>Tracheophyta</taxon>
        <taxon>Spermatophyta</taxon>
        <taxon>Magnoliopsida</taxon>
        <taxon>eudicotyledons</taxon>
        <taxon>Gunneridae</taxon>
        <taxon>Pentapetalae</taxon>
        <taxon>asterids</taxon>
        <taxon>lamiids</taxon>
        <taxon>Gentianales</taxon>
        <taxon>Rubiaceae</taxon>
        <taxon>Rubioideae</taxon>
        <taxon>Spermacoceae</taxon>
        <taxon>Hedyotis-Oldenlandia complex</taxon>
        <taxon>Oldenlandia</taxon>
    </lineage>
</organism>
<keyword evidence="4" id="KW-1185">Reference proteome</keyword>
<feature type="compositionally biased region" description="Basic and acidic residues" evidence="1">
    <location>
        <begin position="337"/>
        <end position="357"/>
    </location>
</feature>
<evidence type="ECO:0000313" key="4">
    <source>
        <dbReference type="Proteomes" id="UP001161247"/>
    </source>
</evidence>
<accession>A0AAV1CD08</accession>
<reference evidence="3" key="1">
    <citation type="submission" date="2023-03" db="EMBL/GenBank/DDBJ databases">
        <authorList>
            <person name="Julca I."/>
        </authorList>
    </citation>
    <scope>NUCLEOTIDE SEQUENCE</scope>
</reference>
<feature type="transmembrane region" description="Helical" evidence="2">
    <location>
        <begin position="52"/>
        <end position="75"/>
    </location>
</feature>
<dbReference type="PANTHER" id="PTHR37710:SF1">
    <property type="entry name" value="TRANSMEMBRANE PROTEIN"/>
    <property type="match status" value="1"/>
</dbReference>